<sequence>MARIERVSSTQPVPVRQAQLIDPGAFRLNAASAEELEVIGGVLSELGERKIEMQDRIGISNINAAMENAQREYQKEILTVPVEEHLSVLQKHRTNAMAAASQQKLSAGMRKFADNKIGIWADKFADDAELAQIKLIERDALIRVTDDYERALTEGSQEDIIEAEAFFDAQAKTSYTPAEAKVQKEKIEKRAVAQMEINAISAVHEAIETASDPETGTGNFAIATELAKSPLIPEPKQSTLRSAIKAARTARTNKLEEQREAAITKVNSDTIREYFNNELTVATLNERHAKGFIKDSDFKFMMTALTKKVPDDSDPFAAGRIRRAMASFKMGAIKRSEADSIILKDYPLLDGPDRSMVITDLEDIEEKIIAASKSNAYSEGRSLMSQRFVGIQSEEELIDIFKGAGLTDEQKKEINRQWRAEVNNRNLYERAVDDRFKEMRKEGISDVDRFKSESLKILLQYQRRVLLGLEKFEEAVSEEQRGIIRKKGLGFLGEIPIVFSDSSVGVATEFSIGVRIDGKETEIPTLVPTLTQSEFNIMVNDIIPNRKEAKEIPDSIVKKATAHAKKRIKAGQSPFAQKGEQKARSITIKPVSEMTTAEKQAELQRIRELKKLK</sequence>
<reference evidence="2" key="1">
    <citation type="journal article" date="2015" name="Nature">
        <title>Complex archaea that bridge the gap between prokaryotes and eukaryotes.</title>
        <authorList>
            <person name="Spang A."/>
            <person name="Saw J.H."/>
            <person name="Jorgensen S.L."/>
            <person name="Zaremba-Niedzwiedzka K."/>
            <person name="Martijn J."/>
            <person name="Lind A.E."/>
            <person name="van Eijk R."/>
            <person name="Schleper C."/>
            <person name="Guy L."/>
            <person name="Ettema T.J."/>
        </authorList>
    </citation>
    <scope>NUCLEOTIDE SEQUENCE</scope>
</reference>
<organism evidence="2">
    <name type="scientific">marine sediment metagenome</name>
    <dbReference type="NCBI Taxonomy" id="412755"/>
    <lineage>
        <taxon>unclassified sequences</taxon>
        <taxon>metagenomes</taxon>
        <taxon>ecological metagenomes</taxon>
    </lineage>
</organism>
<dbReference type="EMBL" id="LAZR01018818">
    <property type="protein sequence ID" value="KKL94865.1"/>
    <property type="molecule type" value="Genomic_DNA"/>
</dbReference>
<feature type="region of interest" description="Disordered" evidence="1">
    <location>
        <begin position="567"/>
        <end position="599"/>
    </location>
</feature>
<proteinExistence type="predicted"/>
<name>A0A0F9IM68_9ZZZZ</name>
<accession>A0A0F9IM68</accession>
<dbReference type="AlphaFoldDB" id="A0A0F9IM68"/>
<evidence type="ECO:0000256" key="1">
    <source>
        <dbReference type="SAM" id="MobiDB-lite"/>
    </source>
</evidence>
<gene>
    <name evidence="2" type="ORF">LCGC14_1860400</name>
</gene>
<evidence type="ECO:0000313" key="2">
    <source>
        <dbReference type="EMBL" id="KKL94865.1"/>
    </source>
</evidence>
<protein>
    <submittedName>
        <fullName evidence="2">Uncharacterized protein</fullName>
    </submittedName>
</protein>
<comment type="caution">
    <text evidence="2">The sequence shown here is derived from an EMBL/GenBank/DDBJ whole genome shotgun (WGS) entry which is preliminary data.</text>
</comment>